<gene>
    <name evidence="2" type="ORF">QVD17_12911</name>
</gene>
<dbReference type="PANTHER" id="PTHR27003:SF383">
    <property type="entry name" value="TYROSINE-PROTEIN KINASE, NON-RECEPTOR JAK_TYK2-RELATED"/>
    <property type="match status" value="1"/>
</dbReference>
<dbReference type="PROSITE" id="PS50011">
    <property type="entry name" value="PROTEIN_KINASE_DOM"/>
    <property type="match status" value="1"/>
</dbReference>
<dbReference type="PANTHER" id="PTHR27003">
    <property type="entry name" value="OS07G0166700 PROTEIN"/>
    <property type="match status" value="1"/>
</dbReference>
<dbReference type="GO" id="GO:0004714">
    <property type="term" value="F:transmembrane receptor protein tyrosine kinase activity"/>
    <property type="evidence" value="ECO:0007669"/>
    <property type="project" value="InterPro"/>
</dbReference>
<reference evidence="2" key="1">
    <citation type="journal article" date="2023" name="bioRxiv">
        <title>Improved chromosome-level genome assembly for marigold (Tagetes erecta).</title>
        <authorList>
            <person name="Jiang F."/>
            <person name="Yuan L."/>
            <person name="Wang S."/>
            <person name="Wang H."/>
            <person name="Xu D."/>
            <person name="Wang A."/>
            <person name="Fan W."/>
        </authorList>
    </citation>
    <scope>NUCLEOTIDE SEQUENCE</scope>
    <source>
        <strain evidence="2">WSJ</strain>
        <tissue evidence="2">Leaf</tissue>
    </source>
</reference>
<dbReference type="Gene3D" id="3.30.200.20">
    <property type="entry name" value="Phosphorylase Kinase, domain 1"/>
    <property type="match status" value="1"/>
</dbReference>
<dbReference type="Gene3D" id="1.10.510.10">
    <property type="entry name" value="Transferase(Phosphotransferase) domain 1"/>
    <property type="match status" value="1"/>
</dbReference>
<comment type="caution">
    <text evidence="2">The sequence shown here is derived from an EMBL/GenBank/DDBJ whole genome shotgun (WGS) entry which is preliminary data.</text>
</comment>
<name>A0AAD8P1U9_TARER</name>
<dbReference type="InterPro" id="IPR045272">
    <property type="entry name" value="ANXUR1/2-like"/>
</dbReference>
<dbReference type="InterPro" id="IPR011009">
    <property type="entry name" value="Kinase-like_dom_sf"/>
</dbReference>
<dbReference type="EMBL" id="JAUHHV010000003">
    <property type="protein sequence ID" value="KAK1430278.1"/>
    <property type="molecule type" value="Genomic_DNA"/>
</dbReference>
<evidence type="ECO:0000313" key="2">
    <source>
        <dbReference type="EMBL" id="KAK1430278.1"/>
    </source>
</evidence>
<sequence>MYAPPSMASHRPYDMTTVYPAPSMASHRFYKMSMIFRSFEKPPSIGDRDPRAISTKVELADIMSRSLNEYAYLHVPLEDIKSATNNFADENILGEGGAGKLYKAKLTSSGQVIDIVARRLEGQASEFELWREVSMLSSPQHSNLALVIGYCDENGEKIIIYDHSGVHGCLDKHLSDHATLTWSQRMKICLGVAEALQHIHYDDIHCGISTSTVLIDKEGEAKVFGFGLSTSYPGNWVHRLLLSHYNDTSKEMETVDRDLVRLTPKYDVYSFGLLLYEVLCGRKPVSTENGVVKEKLHEMIHADLTEQMSTQSLISLSTLSRLASNCLNQEPMMRPTMDMIVGELKEILKQPEDSEHSKLVDEATPSKSLTVIIVF</sequence>
<accession>A0AAD8P1U9</accession>
<dbReference type="SUPFAM" id="SSF56112">
    <property type="entry name" value="Protein kinase-like (PK-like)"/>
    <property type="match status" value="1"/>
</dbReference>
<dbReference type="Proteomes" id="UP001229421">
    <property type="component" value="Unassembled WGS sequence"/>
</dbReference>
<feature type="domain" description="Protein kinase" evidence="1">
    <location>
        <begin position="87"/>
        <end position="348"/>
    </location>
</feature>
<dbReference type="GO" id="GO:0005886">
    <property type="term" value="C:plasma membrane"/>
    <property type="evidence" value="ECO:0007669"/>
    <property type="project" value="TreeGrafter"/>
</dbReference>
<evidence type="ECO:0000313" key="3">
    <source>
        <dbReference type="Proteomes" id="UP001229421"/>
    </source>
</evidence>
<keyword evidence="3" id="KW-1185">Reference proteome</keyword>
<dbReference type="InterPro" id="IPR001245">
    <property type="entry name" value="Ser-Thr/Tyr_kinase_cat_dom"/>
</dbReference>
<protein>
    <recommendedName>
        <fullName evidence="1">Protein kinase domain-containing protein</fullName>
    </recommendedName>
</protein>
<dbReference type="GO" id="GO:0009506">
    <property type="term" value="C:plasmodesma"/>
    <property type="evidence" value="ECO:0007669"/>
    <property type="project" value="TreeGrafter"/>
</dbReference>
<proteinExistence type="predicted"/>
<organism evidence="2 3">
    <name type="scientific">Tagetes erecta</name>
    <name type="common">African marigold</name>
    <dbReference type="NCBI Taxonomy" id="13708"/>
    <lineage>
        <taxon>Eukaryota</taxon>
        <taxon>Viridiplantae</taxon>
        <taxon>Streptophyta</taxon>
        <taxon>Embryophyta</taxon>
        <taxon>Tracheophyta</taxon>
        <taxon>Spermatophyta</taxon>
        <taxon>Magnoliopsida</taxon>
        <taxon>eudicotyledons</taxon>
        <taxon>Gunneridae</taxon>
        <taxon>Pentapetalae</taxon>
        <taxon>asterids</taxon>
        <taxon>campanulids</taxon>
        <taxon>Asterales</taxon>
        <taxon>Asteraceae</taxon>
        <taxon>Asteroideae</taxon>
        <taxon>Heliantheae alliance</taxon>
        <taxon>Tageteae</taxon>
        <taxon>Tagetes</taxon>
    </lineage>
</organism>
<evidence type="ECO:0000259" key="1">
    <source>
        <dbReference type="PROSITE" id="PS50011"/>
    </source>
</evidence>
<dbReference type="InterPro" id="IPR000719">
    <property type="entry name" value="Prot_kinase_dom"/>
</dbReference>
<dbReference type="AlphaFoldDB" id="A0AAD8P1U9"/>
<dbReference type="GO" id="GO:0005524">
    <property type="term" value="F:ATP binding"/>
    <property type="evidence" value="ECO:0007669"/>
    <property type="project" value="InterPro"/>
</dbReference>
<dbReference type="Pfam" id="PF07714">
    <property type="entry name" value="PK_Tyr_Ser-Thr"/>
    <property type="match status" value="1"/>
</dbReference>